<dbReference type="EMBL" id="RBZU01000041">
    <property type="protein sequence ID" value="RKP43371.1"/>
    <property type="molecule type" value="Genomic_DNA"/>
</dbReference>
<dbReference type="InterPro" id="IPR010069">
    <property type="entry name" value="CdiA_FHA1_rpt"/>
</dbReference>
<feature type="non-terminal residue" evidence="2">
    <location>
        <position position="363"/>
    </location>
</feature>
<dbReference type="Proteomes" id="UP000270342">
    <property type="component" value="Unassembled WGS sequence"/>
</dbReference>
<evidence type="ECO:0000313" key="2">
    <source>
        <dbReference type="EMBL" id="RKP43371.1"/>
    </source>
</evidence>
<dbReference type="Pfam" id="PF05594">
    <property type="entry name" value="Fil_haemagg"/>
    <property type="match status" value="3"/>
</dbReference>
<comment type="caution">
    <text evidence="2">The sequence shown here is derived from an EMBL/GenBank/DDBJ whole genome shotgun (WGS) entry which is preliminary data.</text>
</comment>
<dbReference type="NCBIfam" id="TIGR01731">
    <property type="entry name" value="fil_hemag_20aa"/>
    <property type="match status" value="8"/>
</dbReference>
<protein>
    <recommendedName>
        <fullName evidence="4">Filamentous hemagglutinin</fullName>
    </recommendedName>
</protein>
<accession>A0A494X153</accession>
<dbReference type="InterPro" id="IPR008619">
    <property type="entry name" value="Filamentous_hemagglutn_rpt"/>
</dbReference>
<evidence type="ECO:0000313" key="3">
    <source>
        <dbReference type="Proteomes" id="UP000270342"/>
    </source>
</evidence>
<evidence type="ECO:0008006" key="4">
    <source>
        <dbReference type="Google" id="ProtNLM"/>
    </source>
</evidence>
<feature type="region of interest" description="Disordered" evidence="1">
    <location>
        <begin position="309"/>
        <end position="363"/>
    </location>
</feature>
<keyword evidence="3" id="KW-1185">Reference proteome</keyword>
<name>A0A494X153_9BURK</name>
<sequence length="363" mass="36263">SIDTRSGSVNNAAGTMATRGALTLHAGAVNNEGGALEAKGALTAFTNGAAFDNSASARVIGDRIALSTGELKNNTGLISAKTTSSLRTTAIENHGGAILAGQSLELVNQGALNNAAGQISSGANVKIASTAIDNTAGAIYAGGTLSATAATIINAATRDVTVDTHTGPSSMPAGLQGTDVMLLANQSIDNRQGQILARRAISGTTPSLSNDAGKIETPGHIKLTGLDAFINRGDINGGTAVAVHANTIDNRDTVQSKGNVTVDANTSLKNSGRMIAGGDLTATAGRTRRTTSRTQIPDSTLTAERAFNDQGMPSTARAAVSNDARNVPAASQAPSPEGIATASETVTTDAAATTDGAMPTDGV</sequence>
<feature type="compositionally biased region" description="Low complexity" evidence="1">
    <location>
        <begin position="340"/>
        <end position="363"/>
    </location>
</feature>
<dbReference type="AlphaFoldDB" id="A0A494X153"/>
<evidence type="ECO:0000256" key="1">
    <source>
        <dbReference type="SAM" id="MobiDB-lite"/>
    </source>
</evidence>
<feature type="non-terminal residue" evidence="2">
    <location>
        <position position="1"/>
    </location>
</feature>
<reference evidence="2 3" key="1">
    <citation type="submission" date="2018-10" db="EMBL/GenBank/DDBJ databases">
        <title>Robbsia sp. DHC34, isolated from soil.</title>
        <authorList>
            <person name="Gao Z.-H."/>
            <person name="Qiu L.-H."/>
        </authorList>
    </citation>
    <scope>NUCLEOTIDE SEQUENCE [LARGE SCALE GENOMIC DNA]</scope>
    <source>
        <strain evidence="2 3">DHC34</strain>
    </source>
</reference>
<gene>
    <name evidence="2" type="ORF">D7S86_28940</name>
</gene>
<proteinExistence type="predicted"/>
<organism evidence="2 3">
    <name type="scientific">Pararobbsia silviterrae</name>
    <dbReference type="NCBI Taxonomy" id="1792498"/>
    <lineage>
        <taxon>Bacteria</taxon>
        <taxon>Pseudomonadati</taxon>
        <taxon>Pseudomonadota</taxon>
        <taxon>Betaproteobacteria</taxon>
        <taxon>Burkholderiales</taxon>
        <taxon>Burkholderiaceae</taxon>
        <taxon>Pararobbsia</taxon>
    </lineage>
</organism>